<dbReference type="GO" id="GO:0002250">
    <property type="term" value="P:adaptive immune response"/>
    <property type="evidence" value="ECO:0007669"/>
    <property type="project" value="UniProtKB-KW"/>
</dbReference>
<feature type="domain" description="Ig-like" evidence="5">
    <location>
        <begin position="327"/>
        <end position="427"/>
    </location>
</feature>
<sequence>MGSSSPSIGLRAAVTLVETGGDLQSPGGSLTLVCKASGFTLSSYNMGWARQAPGQGLEWVASINTGGSTYYAPSVKGRFTISKDNSQSTVTLQMSSLTTDDTATYYCAKAAHGDSKAMRKAGKKVSWCSRVPPVLFPLSPCGSSSSSGFYSVACLAVGFLRPGPPFSWSDRLNRSLPHSAPHGARTYPGAARAAASHLLLPPEEGKSLQPFYYESLSEDITVKVTPPLFMDIFKEKAAKLTCRVLNVANVHGLDISWWKDDGTELPTNRSPHVLEANGLFSVVAVANVCTTDWDKGDTFTCRVTHPDMLFPAQATLQKATVSGAKAPSVFVFPPPSEQLSMQESATITCLAKGFNPPDLFIQWLRNGDPIPASDYSHLPASKSRLPASYFTYSALTVPGEDWSSGNVFTCLVGHEKIPMQVVQRSVDKASGKPTAVNVSLVLSDVASSCY</sequence>
<dbReference type="PANTHER" id="PTHR23266">
    <property type="entry name" value="IMMUNOGLOBULIN HEAVY CHAIN"/>
    <property type="match status" value="1"/>
</dbReference>
<dbReference type="FunFam" id="2.60.40.10:FF:002198">
    <property type="entry name" value="Immunoglobulin heavy variable 5-2"/>
    <property type="match status" value="1"/>
</dbReference>
<dbReference type="GO" id="GO:0019814">
    <property type="term" value="C:immunoglobulin complex"/>
    <property type="evidence" value="ECO:0007669"/>
    <property type="project" value="UniProtKB-KW"/>
</dbReference>
<dbReference type="SMART" id="SM00409">
    <property type="entry name" value="IG"/>
    <property type="match status" value="2"/>
</dbReference>
<keyword evidence="3" id="KW-0393">Immunoglobulin domain</keyword>
<evidence type="ECO:0000259" key="5">
    <source>
        <dbReference type="PROSITE" id="PS50835"/>
    </source>
</evidence>
<name>A0A672UTY1_STRHB</name>
<evidence type="ECO:0000256" key="2">
    <source>
        <dbReference type="ARBA" id="ARBA00023130"/>
    </source>
</evidence>
<dbReference type="Proteomes" id="UP000472266">
    <property type="component" value="Unplaced"/>
</dbReference>
<dbReference type="PROSITE" id="PS00290">
    <property type="entry name" value="IG_MHC"/>
    <property type="match status" value="2"/>
</dbReference>
<dbReference type="Pfam" id="PF07654">
    <property type="entry name" value="C1-set"/>
    <property type="match status" value="2"/>
</dbReference>
<dbReference type="Gene3D" id="2.60.40.10">
    <property type="entry name" value="Immunoglobulins"/>
    <property type="match status" value="3"/>
</dbReference>
<dbReference type="InterPro" id="IPR036179">
    <property type="entry name" value="Ig-like_dom_sf"/>
</dbReference>
<keyword evidence="7" id="KW-1185">Reference proteome</keyword>
<dbReference type="SMART" id="SM00406">
    <property type="entry name" value="IGv"/>
    <property type="match status" value="1"/>
</dbReference>
<dbReference type="InterPro" id="IPR013783">
    <property type="entry name" value="Ig-like_fold"/>
</dbReference>
<dbReference type="InterPro" id="IPR003597">
    <property type="entry name" value="Ig_C1-set"/>
</dbReference>
<proteinExistence type="predicted"/>
<dbReference type="SMART" id="SM00407">
    <property type="entry name" value="IGc1"/>
    <property type="match status" value="2"/>
</dbReference>
<dbReference type="PROSITE" id="PS50835">
    <property type="entry name" value="IG_LIKE"/>
    <property type="match status" value="3"/>
</dbReference>
<evidence type="ECO:0000313" key="7">
    <source>
        <dbReference type="Proteomes" id="UP000472266"/>
    </source>
</evidence>
<protein>
    <recommendedName>
        <fullName evidence="5">Ig-like domain-containing protein</fullName>
    </recommendedName>
</protein>
<organism evidence="6 7">
    <name type="scientific">Strigops habroptila</name>
    <name type="common">Kakapo</name>
    <dbReference type="NCBI Taxonomy" id="2489341"/>
    <lineage>
        <taxon>Eukaryota</taxon>
        <taxon>Metazoa</taxon>
        <taxon>Chordata</taxon>
        <taxon>Craniata</taxon>
        <taxon>Vertebrata</taxon>
        <taxon>Euteleostomi</taxon>
        <taxon>Archelosauria</taxon>
        <taxon>Archosauria</taxon>
        <taxon>Dinosauria</taxon>
        <taxon>Saurischia</taxon>
        <taxon>Theropoda</taxon>
        <taxon>Coelurosauria</taxon>
        <taxon>Aves</taxon>
        <taxon>Neognathae</taxon>
        <taxon>Neoaves</taxon>
        <taxon>Telluraves</taxon>
        <taxon>Australaves</taxon>
        <taxon>Psittaciformes</taxon>
        <taxon>Psittacidae</taxon>
        <taxon>Strigops</taxon>
    </lineage>
</organism>
<keyword evidence="1" id="KW-0391">Immunity</keyword>
<dbReference type="Ensembl" id="ENSSHBT00005021124.1">
    <property type="protein sequence ID" value="ENSSHBP00005017668.1"/>
    <property type="gene ID" value="ENSSHBG00005014854.1"/>
</dbReference>
<dbReference type="Pfam" id="PF07686">
    <property type="entry name" value="V-set"/>
    <property type="match status" value="1"/>
</dbReference>
<evidence type="ECO:0000256" key="3">
    <source>
        <dbReference type="ARBA" id="ARBA00023319"/>
    </source>
</evidence>
<dbReference type="GeneTree" id="ENSGT01050000244871"/>
<dbReference type="GO" id="GO:0005576">
    <property type="term" value="C:extracellular region"/>
    <property type="evidence" value="ECO:0007669"/>
    <property type="project" value="UniProtKB-ARBA"/>
</dbReference>
<dbReference type="InterPro" id="IPR050199">
    <property type="entry name" value="IgHV"/>
</dbReference>
<dbReference type="SUPFAM" id="SSF48726">
    <property type="entry name" value="Immunoglobulin"/>
    <property type="match status" value="4"/>
</dbReference>
<reference evidence="6" key="1">
    <citation type="submission" date="2025-08" db="UniProtKB">
        <authorList>
            <consortium name="Ensembl"/>
        </authorList>
    </citation>
    <scope>IDENTIFICATION</scope>
</reference>
<feature type="domain" description="Ig-like" evidence="5">
    <location>
        <begin position="6"/>
        <end position="126"/>
    </location>
</feature>
<dbReference type="CDD" id="cd05768">
    <property type="entry name" value="IgC1_CH3_IgAGD_CH4_IgAEM"/>
    <property type="match status" value="1"/>
</dbReference>
<accession>A0A672UTY1</accession>
<keyword evidence="2" id="KW-1064">Adaptive immunity</keyword>
<evidence type="ECO:0000256" key="4">
    <source>
        <dbReference type="ARBA" id="ARBA00043265"/>
    </source>
</evidence>
<dbReference type="InterPro" id="IPR003006">
    <property type="entry name" value="Ig/MHC_CS"/>
</dbReference>
<dbReference type="FunFam" id="2.60.40.10:FF:000463">
    <property type="entry name" value="Immunoglobulin heavy constant gamma 1"/>
    <property type="match status" value="1"/>
</dbReference>
<dbReference type="FunFam" id="2.60.40.10:FF:000998">
    <property type="entry name" value="Immunoglobulin heavy constant epsilon"/>
    <property type="match status" value="1"/>
</dbReference>
<reference evidence="6" key="2">
    <citation type="submission" date="2025-09" db="UniProtKB">
        <authorList>
            <consortium name="Ensembl"/>
        </authorList>
    </citation>
    <scope>IDENTIFICATION</scope>
</reference>
<keyword evidence="4" id="KW-1280">Immunoglobulin</keyword>
<dbReference type="AlphaFoldDB" id="A0A672UTY1"/>
<dbReference type="InterPro" id="IPR013106">
    <property type="entry name" value="Ig_V-set"/>
</dbReference>
<dbReference type="InterPro" id="IPR007110">
    <property type="entry name" value="Ig-like_dom"/>
</dbReference>
<evidence type="ECO:0000313" key="6">
    <source>
        <dbReference type="Ensembl" id="ENSSHBP00005017668.1"/>
    </source>
</evidence>
<feature type="domain" description="Ig-like" evidence="5">
    <location>
        <begin position="210"/>
        <end position="322"/>
    </location>
</feature>
<dbReference type="InterPro" id="IPR003599">
    <property type="entry name" value="Ig_sub"/>
</dbReference>
<evidence type="ECO:0000256" key="1">
    <source>
        <dbReference type="ARBA" id="ARBA00022859"/>
    </source>
</evidence>